<dbReference type="Pfam" id="PF13416">
    <property type="entry name" value="SBP_bac_8"/>
    <property type="match status" value="1"/>
</dbReference>
<evidence type="ECO:0000256" key="1">
    <source>
        <dbReference type="ARBA" id="ARBA00004196"/>
    </source>
</evidence>
<accession>A0ABP4BBM0</accession>
<dbReference type="SUPFAM" id="SSF53850">
    <property type="entry name" value="Periplasmic binding protein-like II"/>
    <property type="match status" value="1"/>
</dbReference>
<dbReference type="InterPro" id="IPR050490">
    <property type="entry name" value="Bact_solute-bd_prot1"/>
</dbReference>
<evidence type="ECO:0000313" key="5">
    <source>
        <dbReference type="EMBL" id="GAA0948252.1"/>
    </source>
</evidence>
<reference evidence="6" key="1">
    <citation type="journal article" date="2019" name="Int. J. Syst. Evol. Microbiol.">
        <title>The Global Catalogue of Microorganisms (GCM) 10K type strain sequencing project: providing services to taxonomists for standard genome sequencing and annotation.</title>
        <authorList>
            <consortium name="The Broad Institute Genomics Platform"/>
            <consortium name="The Broad Institute Genome Sequencing Center for Infectious Disease"/>
            <person name="Wu L."/>
            <person name="Ma J."/>
        </authorList>
    </citation>
    <scope>NUCLEOTIDE SEQUENCE [LARGE SCALE GENOMIC DNA]</scope>
    <source>
        <strain evidence="6">JCM 11136</strain>
    </source>
</reference>
<evidence type="ECO:0000256" key="4">
    <source>
        <dbReference type="ARBA" id="ARBA00022729"/>
    </source>
</evidence>
<comment type="similarity">
    <text evidence="2">Belongs to the bacterial solute-binding protein 1 family.</text>
</comment>
<dbReference type="Gene3D" id="3.40.190.10">
    <property type="entry name" value="Periplasmic binding protein-like II"/>
    <property type="match status" value="2"/>
</dbReference>
<protein>
    <submittedName>
        <fullName evidence="5">Uncharacterized protein</fullName>
    </submittedName>
</protein>
<dbReference type="PANTHER" id="PTHR43649:SF31">
    <property type="entry name" value="SN-GLYCEROL-3-PHOSPHATE-BINDING PERIPLASMIC PROTEIN UGPB"/>
    <property type="match status" value="1"/>
</dbReference>
<gene>
    <name evidence="5" type="ORF">GCM10009560_65400</name>
</gene>
<proteinExistence type="inferred from homology"/>
<comment type="subcellular location">
    <subcellularLocation>
        <location evidence="1">Cell envelope</location>
    </subcellularLocation>
</comment>
<keyword evidence="4" id="KW-0732">Signal</keyword>
<dbReference type="EMBL" id="BAAAHQ010000042">
    <property type="protein sequence ID" value="GAA0948252.1"/>
    <property type="molecule type" value="Genomic_DNA"/>
</dbReference>
<evidence type="ECO:0000313" key="6">
    <source>
        <dbReference type="Proteomes" id="UP001501578"/>
    </source>
</evidence>
<dbReference type="RefSeq" id="WP_343954055.1">
    <property type="nucleotide sequence ID" value="NZ_BAAAHQ010000042.1"/>
</dbReference>
<dbReference type="InterPro" id="IPR006059">
    <property type="entry name" value="SBP"/>
</dbReference>
<keyword evidence="6" id="KW-1185">Reference proteome</keyword>
<comment type="caution">
    <text evidence="5">The sequence shown here is derived from an EMBL/GenBank/DDBJ whole genome shotgun (WGS) entry which is preliminary data.</text>
</comment>
<organism evidence="5 6">
    <name type="scientific">Nonomuraea longicatena</name>
    <dbReference type="NCBI Taxonomy" id="83682"/>
    <lineage>
        <taxon>Bacteria</taxon>
        <taxon>Bacillati</taxon>
        <taxon>Actinomycetota</taxon>
        <taxon>Actinomycetes</taxon>
        <taxon>Streptosporangiales</taxon>
        <taxon>Streptosporangiaceae</taxon>
        <taxon>Nonomuraea</taxon>
    </lineage>
</organism>
<evidence type="ECO:0000256" key="3">
    <source>
        <dbReference type="ARBA" id="ARBA00022448"/>
    </source>
</evidence>
<evidence type="ECO:0000256" key="2">
    <source>
        <dbReference type="ARBA" id="ARBA00008520"/>
    </source>
</evidence>
<dbReference type="PANTHER" id="PTHR43649">
    <property type="entry name" value="ARABINOSE-BINDING PROTEIN-RELATED"/>
    <property type="match status" value="1"/>
</dbReference>
<sequence>MPPYVIDAVLSEYPFPGFLEPVRKRAEEFERAHPEYRIDIRGCFYEDLPAEVSRLALAGTPPVLASYYSGATQQAIDTVTADGRPLFTPVGAAVAGRAEILGERVVLDDLIAACRGFYTIGGELAAVPLTLSTMLLYANTTILRAAGVERVPRTWAELTAACEKVAALDGGPEYAITWPDDGKLFQHAVAQQGGLLVDNAGGRAGRAGRVDLSGIEIMDYVSWWNHLNERGWYLYTGAFEDWIGSGQAFAERRVAFRFGSSFEIAAMTAIGRAGGFGVTAAFLPHNERIAPVGNWIGGDALWLADGLDPAVRDGALAFVQYLNSPRAGAEWHRAVGSTPATYGAVAALEAEGWFEAEPLHRVATAQLERTDGTPGSDAPLFPGSHGIQTAIMAAMEDVLVRGAEPYGRFGRATAEAQKALDAYNATCLGTGPRDRSWLLVGT</sequence>
<keyword evidence="3" id="KW-0813">Transport</keyword>
<name>A0ABP4BBM0_9ACTN</name>
<dbReference type="Proteomes" id="UP001501578">
    <property type="component" value="Unassembled WGS sequence"/>
</dbReference>